<proteinExistence type="predicted"/>
<dbReference type="EMBL" id="JAZGQO010000011">
    <property type="protein sequence ID" value="KAK6174056.1"/>
    <property type="molecule type" value="Genomic_DNA"/>
</dbReference>
<reference evidence="1 2" key="1">
    <citation type="submission" date="2024-01" db="EMBL/GenBank/DDBJ databases">
        <title>The genome of the rayed Mediterranean limpet Patella caerulea (Linnaeus, 1758).</title>
        <authorList>
            <person name="Anh-Thu Weber A."/>
            <person name="Halstead-Nussloch G."/>
        </authorList>
    </citation>
    <scope>NUCLEOTIDE SEQUENCE [LARGE SCALE GENOMIC DNA]</scope>
    <source>
        <strain evidence="1">AATW-2023a</strain>
        <tissue evidence="1">Whole specimen</tissue>
    </source>
</reference>
<keyword evidence="2" id="KW-1185">Reference proteome</keyword>
<dbReference type="InterPro" id="IPR013783">
    <property type="entry name" value="Ig-like_fold"/>
</dbReference>
<comment type="caution">
    <text evidence="1">The sequence shown here is derived from an EMBL/GenBank/DDBJ whole genome shotgun (WGS) entry which is preliminary data.</text>
</comment>
<evidence type="ECO:0000313" key="2">
    <source>
        <dbReference type="Proteomes" id="UP001347796"/>
    </source>
</evidence>
<dbReference type="AlphaFoldDB" id="A0AAN8PLK3"/>
<sequence length="149" mass="16691">MFFSDVKAAKLTITPSQNLQAGAKHFTLQCSPDYNSTFTKLHTIEIYKQIMGSQKMLFGRIDSTGKFTHGIGIAAPKYEIAYTLSPLLLTHKSYNRLYVEIHNPDCHDAAEYTCEITGETATSSHQHLGMDSKTVTVQSEFFICIMMAE</sequence>
<accession>A0AAN8PLK3</accession>
<protein>
    <submittedName>
        <fullName evidence="1">Uncharacterized protein</fullName>
    </submittedName>
</protein>
<evidence type="ECO:0000313" key="1">
    <source>
        <dbReference type="EMBL" id="KAK6174056.1"/>
    </source>
</evidence>
<organism evidence="1 2">
    <name type="scientific">Patella caerulea</name>
    <name type="common">Rayed Mediterranean limpet</name>
    <dbReference type="NCBI Taxonomy" id="87958"/>
    <lineage>
        <taxon>Eukaryota</taxon>
        <taxon>Metazoa</taxon>
        <taxon>Spiralia</taxon>
        <taxon>Lophotrochozoa</taxon>
        <taxon>Mollusca</taxon>
        <taxon>Gastropoda</taxon>
        <taxon>Patellogastropoda</taxon>
        <taxon>Patelloidea</taxon>
        <taxon>Patellidae</taxon>
        <taxon>Patella</taxon>
    </lineage>
</organism>
<gene>
    <name evidence="1" type="ORF">SNE40_017402</name>
</gene>
<dbReference type="Gene3D" id="2.60.40.10">
    <property type="entry name" value="Immunoglobulins"/>
    <property type="match status" value="1"/>
</dbReference>
<dbReference type="Proteomes" id="UP001347796">
    <property type="component" value="Unassembled WGS sequence"/>
</dbReference>
<name>A0AAN8PLK3_PATCE</name>